<keyword evidence="2" id="KW-1185">Reference proteome</keyword>
<dbReference type="Proteomes" id="UP001596023">
    <property type="component" value="Unassembled WGS sequence"/>
</dbReference>
<name>A0ABV9KYP8_9BACT</name>
<dbReference type="RefSeq" id="WP_379997223.1">
    <property type="nucleotide sequence ID" value="NZ_JBHSGN010000078.1"/>
</dbReference>
<accession>A0ABV9KYP8</accession>
<sequence>MNLSEAKVVVTTQKETDNGSHAGDWFLLSDYGDMGEFFGAYCSYFPEENNPVFRYPAWENIPDILINEEWFCPNFFEIRDALERLDESETDHFLAWCSYHGHDIAVDDPHLLVTNYRDNHTSCPEFDYDMIEIPDDTSDYQIFNSSFFDIERNSFEIFNDNYD</sequence>
<protein>
    <recommendedName>
        <fullName evidence="3">Antirestriction protein ArdA</fullName>
    </recommendedName>
</protein>
<comment type="caution">
    <text evidence="1">The sequence shown here is derived from an EMBL/GenBank/DDBJ whole genome shotgun (WGS) entry which is preliminary data.</text>
</comment>
<dbReference type="EMBL" id="JBHSGN010000078">
    <property type="protein sequence ID" value="MFC4674686.1"/>
    <property type="molecule type" value="Genomic_DNA"/>
</dbReference>
<organism evidence="1 2">
    <name type="scientific">Dysgonomonas termitidis</name>
    <dbReference type="NCBI Taxonomy" id="1516126"/>
    <lineage>
        <taxon>Bacteria</taxon>
        <taxon>Pseudomonadati</taxon>
        <taxon>Bacteroidota</taxon>
        <taxon>Bacteroidia</taxon>
        <taxon>Bacteroidales</taxon>
        <taxon>Dysgonomonadaceae</taxon>
        <taxon>Dysgonomonas</taxon>
    </lineage>
</organism>
<evidence type="ECO:0000313" key="1">
    <source>
        <dbReference type="EMBL" id="MFC4674686.1"/>
    </source>
</evidence>
<reference evidence="2" key="1">
    <citation type="journal article" date="2019" name="Int. J. Syst. Evol. Microbiol.">
        <title>The Global Catalogue of Microorganisms (GCM) 10K type strain sequencing project: providing services to taxonomists for standard genome sequencing and annotation.</title>
        <authorList>
            <consortium name="The Broad Institute Genomics Platform"/>
            <consortium name="The Broad Institute Genome Sequencing Center for Infectious Disease"/>
            <person name="Wu L."/>
            <person name="Ma J."/>
        </authorList>
    </citation>
    <scope>NUCLEOTIDE SEQUENCE [LARGE SCALE GENOMIC DNA]</scope>
    <source>
        <strain evidence="2">CCUG 66188</strain>
    </source>
</reference>
<evidence type="ECO:0000313" key="2">
    <source>
        <dbReference type="Proteomes" id="UP001596023"/>
    </source>
</evidence>
<gene>
    <name evidence="1" type="ORF">ACFO6W_13360</name>
</gene>
<evidence type="ECO:0008006" key="3">
    <source>
        <dbReference type="Google" id="ProtNLM"/>
    </source>
</evidence>
<proteinExistence type="predicted"/>